<proteinExistence type="inferred from homology"/>
<reference evidence="9" key="1">
    <citation type="journal article" date="2020" name="Phytopathology">
        <title>Genome sequence and comparative analysis of Colletotrichum gloeosporioides isolated from Liriodendron leaves.</title>
        <authorList>
            <person name="Fu F.F."/>
            <person name="Hao Z."/>
            <person name="Wang P."/>
            <person name="Lu Y."/>
            <person name="Xue L.J."/>
            <person name="Wei G."/>
            <person name="Tian Y."/>
            <person name="Baishi H."/>
            <person name="Xu H."/>
            <person name="Shi J."/>
            <person name="Cheng T."/>
            <person name="Wang G."/>
            <person name="Yi Y."/>
            <person name="Chen J."/>
        </authorList>
    </citation>
    <scope>NUCLEOTIDE SEQUENCE</scope>
    <source>
        <strain evidence="9">Lc1</strain>
    </source>
</reference>
<feature type="compositionally biased region" description="Polar residues" evidence="6">
    <location>
        <begin position="63"/>
        <end position="84"/>
    </location>
</feature>
<sequence>MTGESKLRSESDMGPSSPPQASIHEKPQQSQAEIAAEITMAATNMSISSSKKAENAPGDAQEKTQGTAATGTNPESPETATNPAINGDFGKEDHEYISGYKLYAALFGIMSVFFLVLLDFSITATAIPYITSDFHRLQDIGWYGSAYVLSSAALQPFTGKLYTYLNVKYTFLFFVFIFEIGSLLCAVSTSSMFFILGRTIAGLGSSALENGALNLVAGAVPLHKRPFYNGIVFAVCQTGIVLGPLIGGALTQYASWRWCFYINLPIGVVSSLFLFFTHVPEETLKPPFSLALLRRILPELDLTGFALFAPTTVMFLIALHWGSTKHGWSSPVVIGLFAASGATLLMFSVWEWHVGEKSLIPFHLIKRRRVWASAIQSTTLFSLNYVGVNYVPIYFQAVKGVGPSLSGVYMLPSILTQLLSLVISGALVTRIGYYLPFSVLSGATTTVACGLISTWNPNTFTAAWIGHQILFGLRGLGLQMSVISVQNAVMPAQSPSAIAFLLFVENLASAIFTVVGNVIFTHTLTRQVSILAPSVSPEAALAVGGSSEAVRALLPSGSPELQGLLLAFSDSINAVFYLLLALGAVSFGASWGMGWVNVRKKATEPNGAEGVVESSRGSDGV</sequence>
<feature type="transmembrane region" description="Helical" evidence="7">
    <location>
        <begin position="370"/>
        <end position="388"/>
    </location>
</feature>
<gene>
    <name evidence="9" type="ORF">GCG54_00009135</name>
</gene>
<feature type="transmembrane region" description="Helical" evidence="7">
    <location>
        <begin position="408"/>
        <end position="428"/>
    </location>
</feature>
<comment type="similarity">
    <text evidence="2">Belongs to the major facilitator superfamily. TCR/Tet family.</text>
</comment>
<dbReference type="Gene3D" id="1.20.1250.20">
    <property type="entry name" value="MFS general substrate transporter like domains"/>
    <property type="match status" value="2"/>
</dbReference>
<evidence type="ECO:0000313" key="10">
    <source>
        <dbReference type="Proteomes" id="UP000613401"/>
    </source>
</evidence>
<dbReference type="Pfam" id="PF07690">
    <property type="entry name" value="MFS_1"/>
    <property type="match status" value="1"/>
</dbReference>
<evidence type="ECO:0000256" key="2">
    <source>
        <dbReference type="ARBA" id="ARBA00007520"/>
    </source>
</evidence>
<name>A0A8H8WNP9_COLGL</name>
<feature type="transmembrane region" description="Helical" evidence="7">
    <location>
        <begin position="497"/>
        <end position="520"/>
    </location>
</feature>
<evidence type="ECO:0000256" key="1">
    <source>
        <dbReference type="ARBA" id="ARBA00004141"/>
    </source>
</evidence>
<dbReference type="InterPro" id="IPR036259">
    <property type="entry name" value="MFS_trans_sf"/>
</dbReference>
<protein>
    <submittedName>
        <fullName evidence="9">Efflux pump mokI</fullName>
    </submittedName>
</protein>
<dbReference type="GO" id="GO:0022857">
    <property type="term" value="F:transmembrane transporter activity"/>
    <property type="evidence" value="ECO:0007669"/>
    <property type="project" value="InterPro"/>
</dbReference>
<keyword evidence="10" id="KW-1185">Reference proteome</keyword>
<dbReference type="AlphaFoldDB" id="A0A8H8WNP9"/>
<feature type="transmembrane region" description="Helical" evidence="7">
    <location>
        <begin position="169"/>
        <end position="196"/>
    </location>
</feature>
<dbReference type="GO" id="GO:0005886">
    <property type="term" value="C:plasma membrane"/>
    <property type="evidence" value="ECO:0007669"/>
    <property type="project" value="TreeGrafter"/>
</dbReference>
<feature type="domain" description="Major facilitator superfamily (MFS) profile" evidence="8">
    <location>
        <begin position="105"/>
        <end position="551"/>
    </location>
</feature>
<comment type="subcellular location">
    <subcellularLocation>
        <location evidence="1">Membrane</location>
        <topology evidence="1">Multi-pass membrane protein</topology>
    </subcellularLocation>
</comment>
<evidence type="ECO:0000256" key="6">
    <source>
        <dbReference type="SAM" id="MobiDB-lite"/>
    </source>
</evidence>
<keyword evidence="5 7" id="KW-0472">Membrane</keyword>
<feature type="transmembrane region" description="Helical" evidence="7">
    <location>
        <begin position="435"/>
        <end position="455"/>
    </location>
</feature>
<dbReference type="PROSITE" id="PS50850">
    <property type="entry name" value="MFS"/>
    <property type="match status" value="1"/>
</dbReference>
<feature type="transmembrane region" description="Helical" evidence="7">
    <location>
        <begin position="328"/>
        <end position="350"/>
    </location>
</feature>
<feature type="transmembrane region" description="Helical" evidence="7">
    <location>
        <begin position="140"/>
        <end position="157"/>
    </location>
</feature>
<evidence type="ECO:0000256" key="3">
    <source>
        <dbReference type="ARBA" id="ARBA00022692"/>
    </source>
</evidence>
<feature type="compositionally biased region" description="Basic and acidic residues" evidence="6">
    <location>
        <begin position="1"/>
        <end position="11"/>
    </location>
</feature>
<dbReference type="InterPro" id="IPR011701">
    <property type="entry name" value="MFS"/>
</dbReference>
<evidence type="ECO:0000256" key="4">
    <source>
        <dbReference type="ARBA" id="ARBA00022989"/>
    </source>
</evidence>
<dbReference type="PANTHER" id="PTHR23501:SF193">
    <property type="entry name" value="MULTIDRUG TRANSPORTER, PUTATIVE (AFU_ORTHOLOGUE AFUA_8G00940)-RELATED"/>
    <property type="match status" value="1"/>
</dbReference>
<evidence type="ECO:0000256" key="5">
    <source>
        <dbReference type="ARBA" id="ARBA00023136"/>
    </source>
</evidence>
<evidence type="ECO:0000259" key="8">
    <source>
        <dbReference type="PROSITE" id="PS50850"/>
    </source>
</evidence>
<dbReference type="GeneID" id="69016269"/>
<accession>A0A8H8WNP9</accession>
<comment type="caution">
    <text evidence="9">The sequence shown here is derived from an EMBL/GenBank/DDBJ whole genome shotgun (WGS) entry which is preliminary data.</text>
</comment>
<keyword evidence="3 7" id="KW-0812">Transmembrane</keyword>
<evidence type="ECO:0000313" key="9">
    <source>
        <dbReference type="EMBL" id="KAF3797165.1"/>
    </source>
</evidence>
<feature type="transmembrane region" description="Helical" evidence="7">
    <location>
        <begin position="300"/>
        <end position="322"/>
    </location>
</feature>
<feature type="transmembrane region" description="Helical" evidence="7">
    <location>
        <begin position="461"/>
        <end position="485"/>
    </location>
</feature>
<feature type="region of interest" description="Disordered" evidence="6">
    <location>
        <begin position="1"/>
        <end position="87"/>
    </location>
</feature>
<reference evidence="9" key="2">
    <citation type="submission" date="2020-03" db="EMBL/GenBank/DDBJ databases">
        <authorList>
            <person name="Fu F.-F."/>
            <person name="Chen J."/>
        </authorList>
    </citation>
    <scope>NUCLEOTIDE SEQUENCE</scope>
    <source>
        <strain evidence="9">Lc1</strain>
    </source>
</reference>
<dbReference type="RefSeq" id="XP_045256329.1">
    <property type="nucleotide sequence ID" value="XM_045409084.1"/>
</dbReference>
<feature type="transmembrane region" description="Helical" evidence="7">
    <location>
        <begin position="260"/>
        <end position="279"/>
    </location>
</feature>
<feature type="transmembrane region" description="Helical" evidence="7">
    <location>
        <begin position="102"/>
        <end position="128"/>
    </location>
</feature>
<dbReference type="Proteomes" id="UP000613401">
    <property type="component" value="Unassembled WGS sequence"/>
</dbReference>
<feature type="compositionally biased region" description="Low complexity" evidence="6">
    <location>
        <begin position="32"/>
        <end position="45"/>
    </location>
</feature>
<feature type="transmembrane region" description="Helical" evidence="7">
    <location>
        <begin position="574"/>
        <end position="596"/>
    </location>
</feature>
<dbReference type="PANTHER" id="PTHR23501">
    <property type="entry name" value="MAJOR FACILITATOR SUPERFAMILY"/>
    <property type="match status" value="1"/>
</dbReference>
<feature type="transmembrane region" description="Helical" evidence="7">
    <location>
        <begin position="231"/>
        <end position="254"/>
    </location>
</feature>
<evidence type="ECO:0000256" key="7">
    <source>
        <dbReference type="SAM" id="Phobius"/>
    </source>
</evidence>
<dbReference type="SUPFAM" id="SSF103473">
    <property type="entry name" value="MFS general substrate transporter"/>
    <property type="match status" value="2"/>
</dbReference>
<keyword evidence="4 7" id="KW-1133">Transmembrane helix</keyword>
<dbReference type="EMBL" id="WVTB01000117">
    <property type="protein sequence ID" value="KAF3797165.1"/>
    <property type="molecule type" value="Genomic_DNA"/>
</dbReference>
<organism evidence="9 10">
    <name type="scientific">Colletotrichum gloeosporioides</name>
    <name type="common">Anthracnose fungus</name>
    <name type="synonym">Glomerella cingulata</name>
    <dbReference type="NCBI Taxonomy" id="474922"/>
    <lineage>
        <taxon>Eukaryota</taxon>
        <taxon>Fungi</taxon>
        <taxon>Dikarya</taxon>
        <taxon>Ascomycota</taxon>
        <taxon>Pezizomycotina</taxon>
        <taxon>Sordariomycetes</taxon>
        <taxon>Hypocreomycetidae</taxon>
        <taxon>Glomerellales</taxon>
        <taxon>Glomerellaceae</taxon>
        <taxon>Colletotrichum</taxon>
        <taxon>Colletotrichum gloeosporioides species complex</taxon>
    </lineage>
</organism>
<dbReference type="InterPro" id="IPR020846">
    <property type="entry name" value="MFS_dom"/>
</dbReference>
<dbReference type="CDD" id="cd17502">
    <property type="entry name" value="MFS_Azr1_MDR_like"/>
    <property type="match status" value="1"/>
</dbReference>